<evidence type="ECO:0000313" key="7">
    <source>
        <dbReference type="Proteomes" id="UP001458946"/>
    </source>
</evidence>
<dbReference type="InterPro" id="IPR042119">
    <property type="entry name" value="QueA_dom2"/>
</dbReference>
<comment type="subcellular location">
    <subcellularLocation>
        <location evidence="5">Cytoplasm</location>
    </subcellularLocation>
</comment>
<dbReference type="SUPFAM" id="SSF111337">
    <property type="entry name" value="QueA-like"/>
    <property type="match status" value="1"/>
</dbReference>
<dbReference type="PANTHER" id="PTHR30307:SF0">
    <property type="entry name" value="S-ADENOSYLMETHIONINE:TRNA RIBOSYLTRANSFERASE-ISOMERASE"/>
    <property type="match status" value="1"/>
</dbReference>
<comment type="catalytic activity">
    <reaction evidence="5">
        <text>7-aminomethyl-7-carbaguanosine(34) in tRNA + S-adenosyl-L-methionine = epoxyqueuosine(34) in tRNA + adenine + L-methionine + 2 H(+)</text>
        <dbReference type="Rhea" id="RHEA:32155"/>
        <dbReference type="Rhea" id="RHEA-COMP:10342"/>
        <dbReference type="Rhea" id="RHEA-COMP:18582"/>
        <dbReference type="ChEBI" id="CHEBI:15378"/>
        <dbReference type="ChEBI" id="CHEBI:16708"/>
        <dbReference type="ChEBI" id="CHEBI:57844"/>
        <dbReference type="ChEBI" id="CHEBI:59789"/>
        <dbReference type="ChEBI" id="CHEBI:82833"/>
        <dbReference type="ChEBI" id="CHEBI:194443"/>
        <dbReference type="EC" id="2.4.99.17"/>
    </reaction>
</comment>
<evidence type="ECO:0000313" key="6">
    <source>
        <dbReference type="EMBL" id="GAA5502428.1"/>
    </source>
</evidence>
<evidence type="ECO:0000256" key="5">
    <source>
        <dbReference type="HAMAP-Rule" id="MF_00113"/>
    </source>
</evidence>
<dbReference type="Pfam" id="PF02547">
    <property type="entry name" value="Queuosine_synth"/>
    <property type="match status" value="1"/>
</dbReference>
<evidence type="ECO:0000256" key="1">
    <source>
        <dbReference type="ARBA" id="ARBA00022490"/>
    </source>
</evidence>
<dbReference type="NCBIfam" id="TIGR00113">
    <property type="entry name" value="queA"/>
    <property type="match status" value="1"/>
</dbReference>
<dbReference type="EC" id="2.4.99.17" evidence="5"/>
<dbReference type="HAMAP" id="MF_00113">
    <property type="entry name" value="QueA"/>
    <property type="match status" value="1"/>
</dbReference>
<evidence type="ECO:0000256" key="2">
    <source>
        <dbReference type="ARBA" id="ARBA00022679"/>
    </source>
</evidence>
<evidence type="ECO:0000256" key="4">
    <source>
        <dbReference type="ARBA" id="ARBA00022785"/>
    </source>
</evidence>
<evidence type="ECO:0000256" key="3">
    <source>
        <dbReference type="ARBA" id="ARBA00022691"/>
    </source>
</evidence>
<comment type="caution">
    <text evidence="6">The sequence shown here is derived from an EMBL/GenBank/DDBJ whole genome shotgun (WGS) entry which is preliminary data.</text>
</comment>
<keyword evidence="4 5" id="KW-0671">Queuosine biosynthesis</keyword>
<name>A0ABP9VEC3_9DEIO</name>
<dbReference type="InterPro" id="IPR042118">
    <property type="entry name" value="QueA_dom1"/>
</dbReference>
<dbReference type="NCBIfam" id="NF001140">
    <property type="entry name" value="PRK00147.1"/>
    <property type="match status" value="1"/>
</dbReference>
<proteinExistence type="inferred from homology"/>
<keyword evidence="7" id="KW-1185">Reference proteome</keyword>
<sequence>MKNSHNPDDVLARLHFDLPQERIAQTGAEPRDSSKLMVVGPHDIQHQIFSDLPQFLRSGDLLVFNESRVIPARIMARKPLVGGQGGGQIEVLLLREEVRPEYGPHIWSAYLKPAKRAGKELLLGEPETNQHKAEVVGVLDDGARLLRFEYDIRPHLDDIGRLPLPPYIQAGDSDDLWRERYQTVYAGTLGSVAAPTAGLHFTPELLQRLQGMGVEQASVTLHVGAGTFKPITGPVSQHVMHAERYAVSAATAAAINRAKAEGRRVIAVGTTTVRTLESAWDGEQVQAGEGDTQIFITPEKQVHVPDLLITNLHLPDSTLLLLVAAFAGEARIKAAYEAALTGGYRFYSMGDAMLLENRL</sequence>
<comment type="subunit">
    <text evidence="5">Monomer.</text>
</comment>
<dbReference type="PANTHER" id="PTHR30307">
    <property type="entry name" value="S-ADENOSYLMETHIONINE:TRNA RIBOSYLTRANSFERASE-ISOMERASE"/>
    <property type="match status" value="1"/>
</dbReference>
<dbReference type="InterPro" id="IPR003699">
    <property type="entry name" value="QueA"/>
</dbReference>
<dbReference type="InterPro" id="IPR036100">
    <property type="entry name" value="QueA_sf"/>
</dbReference>
<gene>
    <name evidence="5 6" type="primary">queA</name>
    <name evidence="6" type="ORF">Dxin01_02172</name>
</gene>
<keyword evidence="1 5" id="KW-0963">Cytoplasm</keyword>
<organism evidence="6 7">
    <name type="scientific">Deinococcus xinjiangensis</name>
    <dbReference type="NCBI Taxonomy" id="457454"/>
    <lineage>
        <taxon>Bacteria</taxon>
        <taxon>Thermotogati</taxon>
        <taxon>Deinococcota</taxon>
        <taxon>Deinococci</taxon>
        <taxon>Deinococcales</taxon>
        <taxon>Deinococcaceae</taxon>
        <taxon>Deinococcus</taxon>
    </lineage>
</organism>
<dbReference type="Gene3D" id="2.40.10.240">
    <property type="entry name" value="QueA-like"/>
    <property type="match status" value="1"/>
</dbReference>
<accession>A0ABP9VEC3</accession>
<protein>
    <recommendedName>
        <fullName evidence="5">S-adenosylmethionine:tRNA ribosyltransferase-isomerase</fullName>
        <ecNumber evidence="5">2.4.99.17</ecNumber>
    </recommendedName>
    <alternativeName>
        <fullName evidence="5">Queuosine biosynthesis protein QueA</fullName>
    </alternativeName>
</protein>
<dbReference type="EMBL" id="BAABRN010000023">
    <property type="protein sequence ID" value="GAA5502428.1"/>
    <property type="molecule type" value="Genomic_DNA"/>
</dbReference>
<keyword evidence="3 5" id="KW-0949">S-adenosyl-L-methionine</keyword>
<comment type="pathway">
    <text evidence="5">tRNA modification; tRNA-queuosine biosynthesis.</text>
</comment>
<reference evidence="6 7" key="1">
    <citation type="submission" date="2024-02" db="EMBL/GenBank/DDBJ databases">
        <title>Deinococcus xinjiangensis NBRC 107630.</title>
        <authorList>
            <person name="Ichikawa N."/>
            <person name="Katano-Makiyama Y."/>
            <person name="Hidaka K."/>
        </authorList>
    </citation>
    <scope>NUCLEOTIDE SEQUENCE [LARGE SCALE GENOMIC DNA]</scope>
    <source>
        <strain evidence="6 7">NBRC 107630</strain>
    </source>
</reference>
<comment type="function">
    <text evidence="5">Transfers and isomerizes the ribose moiety from AdoMet to the 7-aminomethyl group of 7-deazaguanine (preQ1-tRNA) to give epoxyqueuosine (oQ-tRNA).</text>
</comment>
<keyword evidence="2 5" id="KW-0808">Transferase</keyword>
<comment type="similarity">
    <text evidence="5">Belongs to the QueA family.</text>
</comment>
<dbReference type="Proteomes" id="UP001458946">
    <property type="component" value="Unassembled WGS sequence"/>
</dbReference>
<dbReference type="RefSeq" id="WP_353542393.1">
    <property type="nucleotide sequence ID" value="NZ_BAABRN010000023.1"/>
</dbReference>
<dbReference type="Gene3D" id="3.40.1780.10">
    <property type="entry name" value="QueA-like"/>
    <property type="match status" value="2"/>
</dbReference>